<gene>
    <name evidence="1" type="ORF">S01H1_47577</name>
</gene>
<evidence type="ECO:0000313" key="1">
    <source>
        <dbReference type="EMBL" id="GAG22608.1"/>
    </source>
</evidence>
<name>X0WDH0_9ZZZZ</name>
<accession>X0WDH0</accession>
<reference evidence="1" key="1">
    <citation type="journal article" date="2014" name="Front. Microbiol.">
        <title>High frequency of phylogenetically diverse reductive dehalogenase-homologous genes in deep subseafloor sedimentary metagenomes.</title>
        <authorList>
            <person name="Kawai M."/>
            <person name="Futagami T."/>
            <person name="Toyoda A."/>
            <person name="Takaki Y."/>
            <person name="Nishi S."/>
            <person name="Hori S."/>
            <person name="Arai W."/>
            <person name="Tsubouchi T."/>
            <person name="Morono Y."/>
            <person name="Uchiyama I."/>
            <person name="Ito T."/>
            <person name="Fujiyama A."/>
            <person name="Inagaki F."/>
            <person name="Takami H."/>
        </authorList>
    </citation>
    <scope>NUCLEOTIDE SEQUENCE</scope>
    <source>
        <strain evidence="1">Expedition CK06-06</strain>
    </source>
</reference>
<protein>
    <submittedName>
        <fullName evidence="1">Uncharacterized protein</fullName>
    </submittedName>
</protein>
<feature type="non-terminal residue" evidence="1">
    <location>
        <position position="42"/>
    </location>
</feature>
<proteinExistence type="predicted"/>
<comment type="caution">
    <text evidence="1">The sequence shown here is derived from an EMBL/GenBank/DDBJ whole genome shotgun (WGS) entry which is preliminary data.</text>
</comment>
<dbReference type="EMBL" id="BARS01030506">
    <property type="protein sequence ID" value="GAG22608.1"/>
    <property type="molecule type" value="Genomic_DNA"/>
</dbReference>
<sequence>MELDDKRFLKRLTEYERKTRDAQFEGMNDNRLDLEMHATELA</sequence>
<dbReference type="AlphaFoldDB" id="X0WDH0"/>
<organism evidence="1">
    <name type="scientific">marine sediment metagenome</name>
    <dbReference type="NCBI Taxonomy" id="412755"/>
    <lineage>
        <taxon>unclassified sequences</taxon>
        <taxon>metagenomes</taxon>
        <taxon>ecological metagenomes</taxon>
    </lineage>
</organism>